<dbReference type="AlphaFoldDB" id="A0A0J7MTH5"/>
<reference evidence="1 2" key="1">
    <citation type="submission" date="2015-04" db="EMBL/GenBank/DDBJ databases">
        <title>Lasius niger genome sequencing.</title>
        <authorList>
            <person name="Konorov E.A."/>
            <person name="Nikitin M.A."/>
            <person name="Kirill M.V."/>
            <person name="Chang P."/>
        </authorList>
    </citation>
    <scope>NUCLEOTIDE SEQUENCE [LARGE SCALE GENOMIC DNA]</scope>
    <source>
        <tissue evidence="1">Whole</tissue>
    </source>
</reference>
<organism evidence="1 2">
    <name type="scientific">Lasius niger</name>
    <name type="common">Black garden ant</name>
    <dbReference type="NCBI Taxonomy" id="67767"/>
    <lineage>
        <taxon>Eukaryota</taxon>
        <taxon>Metazoa</taxon>
        <taxon>Ecdysozoa</taxon>
        <taxon>Arthropoda</taxon>
        <taxon>Hexapoda</taxon>
        <taxon>Insecta</taxon>
        <taxon>Pterygota</taxon>
        <taxon>Neoptera</taxon>
        <taxon>Endopterygota</taxon>
        <taxon>Hymenoptera</taxon>
        <taxon>Apocrita</taxon>
        <taxon>Aculeata</taxon>
        <taxon>Formicoidea</taxon>
        <taxon>Formicidae</taxon>
        <taxon>Formicinae</taxon>
        <taxon>Lasius</taxon>
        <taxon>Lasius</taxon>
    </lineage>
</organism>
<name>A0A0J7MTH5_LASNI</name>
<keyword evidence="2" id="KW-1185">Reference proteome</keyword>
<evidence type="ECO:0000313" key="1">
    <source>
        <dbReference type="EMBL" id="KMQ83805.1"/>
    </source>
</evidence>
<dbReference type="Proteomes" id="UP000036403">
    <property type="component" value="Unassembled WGS sequence"/>
</dbReference>
<dbReference type="EMBL" id="LBMM01018369">
    <property type="protein sequence ID" value="KMQ83805.1"/>
    <property type="molecule type" value="Genomic_DNA"/>
</dbReference>
<dbReference type="PaxDb" id="67767-A0A0J7MTH5"/>
<gene>
    <name evidence="1" type="ORF">RF55_19060</name>
</gene>
<sequence length="77" mass="8438">MALSDLAVWQAKTTGKLPFKRQDLLVAGHADTNERPLAVNVQLPMPSEQQIGTDAQVLSYLADVVVTCLKYKALRSL</sequence>
<accession>A0A0J7MTH5</accession>
<comment type="caution">
    <text evidence="1">The sequence shown here is derived from an EMBL/GenBank/DDBJ whole genome shotgun (WGS) entry which is preliminary data.</text>
</comment>
<protein>
    <submittedName>
        <fullName evidence="1">Uncharacterized protein</fullName>
    </submittedName>
</protein>
<evidence type="ECO:0000313" key="2">
    <source>
        <dbReference type="Proteomes" id="UP000036403"/>
    </source>
</evidence>
<proteinExistence type="predicted"/>